<dbReference type="GO" id="GO:0005634">
    <property type="term" value="C:nucleus"/>
    <property type="evidence" value="ECO:0007669"/>
    <property type="project" value="UniProtKB-SubCell"/>
</dbReference>
<feature type="compositionally biased region" description="Low complexity" evidence="7">
    <location>
        <begin position="344"/>
        <end position="366"/>
    </location>
</feature>
<keyword evidence="4" id="KW-0862">Zinc</keyword>
<dbReference type="GO" id="GO:0000978">
    <property type="term" value="F:RNA polymerase II cis-regulatory region sequence-specific DNA binding"/>
    <property type="evidence" value="ECO:0007669"/>
    <property type="project" value="TreeGrafter"/>
</dbReference>
<reference evidence="9 10" key="1">
    <citation type="submission" date="2017-05" db="EMBL/GenBank/DDBJ databases">
        <title>The Genome Sequence of Tsuchiyaea wingfieldii DSM 27421.</title>
        <authorList>
            <person name="Cuomo C."/>
            <person name="Passer A."/>
            <person name="Billmyre B."/>
            <person name="Heitman J."/>
        </authorList>
    </citation>
    <scope>NUCLEOTIDE SEQUENCE [LARGE SCALE GENOMIC DNA]</scope>
    <source>
        <strain evidence="9 10">DSM 27421</strain>
    </source>
</reference>
<keyword evidence="3 6" id="KW-0863">Zinc-finger</keyword>
<proteinExistence type="predicted"/>
<feature type="compositionally biased region" description="Pro residues" evidence="7">
    <location>
        <begin position="128"/>
        <end position="137"/>
    </location>
</feature>
<feature type="compositionally biased region" description="Basic and acidic residues" evidence="7">
    <location>
        <begin position="412"/>
        <end position="425"/>
    </location>
</feature>
<dbReference type="InterPro" id="IPR000679">
    <property type="entry name" value="Znf_GATA"/>
</dbReference>
<dbReference type="PANTHER" id="PTHR10071:SF281">
    <property type="entry name" value="BOX A-BINDING FACTOR-RELATED"/>
    <property type="match status" value="1"/>
</dbReference>
<dbReference type="SMART" id="SM00401">
    <property type="entry name" value="ZnF_GATA"/>
    <property type="match status" value="1"/>
</dbReference>
<dbReference type="InterPro" id="IPR013088">
    <property type="entry name" value="Znf_NHR/GATA"/>
</dbReference>
<dbReference type="SUPFAM" id="SSF57716">
    <property type="entry name" value="Glucocorticoid receptor-like (DNA-binding domain)"/>
    <property type="match status" value="1"/>
</dbReference>
<dbReference type="InterPro" id="IPR039355">
    <property type="entry name" value="Transcription_factor_GATA"/>
</dbReference>
<feature type="domain" description="GATA-type" evidence="8">
    <location>
        <begin position="287"/>
        <end position="340"/>
    </location>
</feature>
<dbReference type="PROSITE" id="PS00344">
    <property type="entry name" value="GATA_ZN_FINGER_1"/>
    <property type="match status" value="1"/>
</dbReference>
<dbReference type="PANTHER" id="PTHR10071">
    <property type="entry name" value="TRANSCRIPTION FACTOR GATA FAMILY MEMBER"/>
    <property type="match status" value="1"/>
</dbReference>
<feature type="compositionally biased region" description="Gly residues" evidence="7">
    <location>
        <begin position="155"/>
        <end position="164"/>
    </location>
</feature>
<feature type="region of interest" description="Disordered" evidence="7">
    <location>
        <begin position="1"/>
        <end position="294"/>
    </location>
</feature>
<evidence type="ECO:0000313" key="9">
    <source>
        <dbReference type="EMBL" id="TYJ55464.1"/>
    </source>
</evidence>
<dbReference type="FunFam" id="3.30.50.10:FF:000007">
    <property type="entry name" value="Nitrogen regulatory AreA, N-terminal"/>
    <property type="match status" value="1"/>
</dbReference>
<keyword evidence="10" id="KW-1185">Reference proteome</keyword>
<name>A0A5D3AY67_9TREE</name>
<feature type="region of interest" description="Disordered" evidence="7">
    <location>
        <begin position="340"/>
        <end position="468"/>
    </location>
</feature>
<evidence type="ECO:0000256" key="7">
    <source>
        <dbReference type="SAM" id="MobiDB-lite"/>
    </source>
</evidence>
<feature type="compositionally biased region" description="Basic and acidic residues" evidence="7">
    <location>
        <begin position="199"/>
        <end position="211"/>
    </location>
</feature>
<dbReference type="PRINTS" id="PR00619">
    <property type="entry name" value="GATAZNFINGER"/>
</dbReference>
<dbReference type="GO" id="GO:0000981">
    <property type="term" value="F:DNA-binding transcription factor activity, RNA polymerase II-specific"/>
    <property type="evidence" value="ECO:0007669"/>
    <property type="project" value="TreeGrafter"/>
</dbReference>
<comment type="subcellular location">
    <subcellularLocation>
        <location evidence="1">Nucleus</location>
    </subcellularLocation>
</comment>
<protein>
    <recommendedName>
        <fullName evidence="8">GATA-type domain-containing protein</fullName>
    </recommendedName>
</protein>
<feature type="compositionally biased region" description="Pro residues" evidence="7">
    <location>
        <begin position="382"/>
        <end position="391"/>
    </location>
</feature>
<feature type="compositionally biased region" description="Basic and acidic residues" evidence="7">
    <location>
        <begin position="448"/>
        <end position="468"/>
    </location>
</feature>
<feature type="compositionally biased region" description="Basic and acidic residues" evidence="7">
    <location>
        <begin position="97"/>
        <end position="117"/>
    </location>
</feature>
<dbReference type="CDD" id="cd00202">
    <property type="entry name" value="ZnF_GATA"/>
    <property type="match status" value="1"/>
</dbReference>
<gene>
    <name evidence="9" type="ORF">B9479_003854</name>
</gene>
<dbReference type="EMBL" id="NIDF01000039">
    <property type="protein sequence ID" value="TYJ55464.1"/>
    <property type="molecule type" value="Genomic_DNA"/>
</dbReference>
<organism evidence="9 10">
    <name type="scientific">Cryptococcus floricola</name>
    <dbReference type="NCBI Taxonomy" id="2591691"/>
    <lineage>
        <taxon>Eukaryota</taxon>
        <taxon>Fungi</taxon>
        <taxon>Dikarya</taxon>
        <taxon>Basidiomycota</taxon>
        <taxon>Agaricomycotina</taxon>
        <taxon>Tremellomycetes</taxon>
        <taxon>Tremellales</taxon>
        <taxon>Cryptococcaceae</taxon>
        <taxon>Cryptococcus</taxon>
    </lineage>
</organism>
<dbReference type="GO" id="GO:0008270">
    <property type="term" value="F:zinc ion binding"/>
    <property type="evidence" value="ECO:0007669"/>
    <property type="project" value="UniProtKB-KW"/>
</dbReference>
<sequence>MSDTQSPPRPGGERPDSTLGDQFESRFAPQWHVGFGSSNERGGADEETVDTSPATTRRPSPLPEAASAPAAHGKQVEREASTMEELDELDEDSPAPVHDRLEEERKARQLMEEDAHLAKRRKQHPHGSPLPSPPPTTVPASAHHLTAGSCPGDGRCNGAGGKAGCEGCPTYNNSIASGLVTDRAPPTHGHPHSAPLSEGIDRPRYHEREGRPYGLDRFMEGVNHNLGRPTSLPSPSPDHVVQRQHESPVTTQPLQHPGSDKGTPSRFSPDSDDAPAGTTNGSGLAATPVGMSCRNCGTSTTPLWRRDEEGRPQCNACGLYHKLHGVPRPVAMKKTVIKRRKRVPAVGSGATATPTSSTTRAITAAPDQPSPVPTTAQMPSVTAPPPHVPPPIEDKMRVGSPPYAHRAPPSQHHTDNRGHHPHAQDVIHQGRYAKPSSNSGNPGQGKKWWNDGRDREKEEKDREAREREGRFFLPFLGLGMCLFFSALEMAGRTEDDSESLD</sequence>
<dbReference type="GO" id="GO:0000122">
    <property type="term" value="P:negative regulation of transcription by RNA polymerase II"/>
    <property type="evidence" value="ECO:0007669"/>
    <property type="project" value="TreeGrafter"/>
</dbReference>
<comment type="caution">
    <text evidence="9">The sequence shown here is derived from an EMBL/GenBank/DDBJ whole genome shotgun (WGS) entry which is preliminary data.</text>
</comment>
<dbReference type="Gene3D" id="3.30.50.10">
    <property type="entry name" value="Erythroid Transcription Factor GATA-1, subunit A"/>
    <property type="match status" value="1"/>
</dbReference>
<dbReference type="GO" id="GO:0045944">
    <property type="term" value="P:positive regulation of transcription by RNA polymerase II"/>
    <property type="evidence" value="ECO:0007669"/>
    <property type="project" value="TreeGrafter"/>
</dbReference>
<dbReference type="AlphaFoldDB" id="A0A5D3AY67"/>
<evidence type="ECO:0000259" key="8">
    <source>
        <dbReference type="PROSITE" id="PS50114"/>
    </source>
</evidence>
<accession>A0A5D3AY67</accession>
<evidence type="ECO:0000256" key="6">
    <source>
        <dbReference type="PROSITE-ProRule" id="PRU00094"/>
    </source>
</evidence>
<evidence type="ECO:0000256" key="1">
    <source>
        <dbReference type="ARBA" id="ARBA00004123"/>
    </source>
</evidence>
<keyword evidence="2" id="KW-0479">Metal-binding</keyword>
<evidence type="ECO:0000256" key="3">
    <source>
        <dbReference type="ARBA" id="ARBA00022771"/>
    </source>
</evidence>
<keyword evidence="5" id="KW-0539">Nucleus</keyword>
<evidence type="ECO:0000313" key="10">
    <source>
        <dbReference type="Proteomes" id="UP000322245"/>
    </source>
</evidence>
<feature type="compositionally biased region" description="Acidic residues" evidence="7">
    <location>
        <begin position="82"/>
        <end position="93"/>
    </location>
</feature>
<evidence type="ECO:0000256" key="4">
    <source>
        <dbReference type="ARBA" id="ARBA00022833"/>
    </source>
</evidence>
<evidence type="ECO:0000256" key="5">
    <source>
        <dbReference type="ARBA" id="ARBA00023242"/>
    </source>
</evidence>
<dbReference type="Proteomes" id="UP000322245">
    <property type="component" value="Unassembled WGS sequence"/>
</dbReference>
<evidence type="ECO:0000256" key="2">
    <source>
        <dbReference type="ARBA" id="ARBA00022723"/>
    </source>
</evidence>
<dbReference type="PROSITE" id="PS50114">
    <property type="entry name" value="GATA_ZN_FINGER_2"/>
    <property type="match status" value="1"/>
</dbReference>
<dbReference type="Pfam" id="PF00320">
    <property type="entry name" value="GATA"/>
    <property type="match status" value="1"/>
</dbReference>